<proteinExistence type="predicted"/>
<comment type="caution">
    <text evidence="1">The sequence shown here is derived from an EMBL/GenBank/DDBJ whole genome shotgun (WGS) entry which is preliminary data.</text>
</comment>
<dbReference type="AlphaFoldDB" id="R9HDG1"/>
<organism evidence="1 2">
    <name type="scientific">Bacteroides thetaiotaomicron dnLKV9</name>
    <dbReference type="NCBI Taxonomy" id="1235785"/>
    <lineage>
        <taxon>Bacteria</taxon>
        <taxon>Pseudomonadati</taxon>
        <taxon>Bacteroidota</taxon>
        <taxon>Bacteroidia</taxon>
        <taxon>Bacteroidales</taxon>
        <taxon>Bacteroidaceae</taxon>
        <taxon>Bacteroides</taxon>
    </lineage>
</organism>
<name>R9HDG1_BACT4</name>
<evidence type="ECO:0000313" key="2">
    <source>
        <dbReference type="Proteomes" id="UP000014207"/>
    </source>
</evidence>
<dbReference type="EMBL" id="ASSM01000006">
    <property type="protein sequence ID" value="EOS02093.1"/>
    <property type="molecule type" value="Genomic_DNA"/>
</dbReference>
<dbReference type="Proteomes" id="UP000014207">
    <property type="component" value="Unassembled WGS sequence"/>
</dbReference>
<evidence type="ECO:0000313" key="1">
    <source>
        <dbReference type="EMBL" id="EOS02093.1"/>
    </source>
</evidence>
<accession>R9HDG1</accession>
<dbReference type="HOGENOM" id="CLU_3395215_0_0_10"/>
<protein>
    <submittedName>
        <fullName evidence="1">Uncharacterized protein</fullName>
    </submittedName>
</protein>
<reference evidence="1 2" key="1">
    <citation type="submission" date="2013-04" db="EMBL/GenBank/DDBJ databases">
        <title>The Genome Sequence of Bacteroides thetaiotaomicron dnLKV9.</title>
        <authorList>
            <consortium name="The Broad Institute Genomics Platform"/>
            <consortium name="The Broad Institute Genome Sequencing Center for Infectious Disease"/>
            <person name="Earl A."/>
            <person name="Xavier R."/>
            <person name="Kuhn K."/>
            <person name="Stappenbeck T."/>
            <person name="Walker B."/>
            <person name="Young S."/>
            <person name="Zeng Q."/>
            <person name="Gargeya S."/>
            <person name="Fitzgerald M."/>
            <person name="Haas B."/>
            <person name="Abouelleil A."/>
            <person name="Allen A.W."/>
            <person name="Alvarado L."/>
            <person name="Arachchi H.M."/>
            <person name="Berlin A.M."/>
            <person name="Chapman S.B."/>
            <person name="Gainer-Dewar J."/>
            <person name="Goldberg J."/>
            <person name="Griggs A."/>
            <person name="Gujja S."/>
            <person name="Hansen M."/>
            <person name="Howarth C."/>
            <person name="Imamovic A."/>
            <person name="Ireland A."/>
            <person name="Larimer J."/>
            <person name="McCowan C."/>
            <person name="Murphy C."/>
            <person name="Pearson M."/>
            <person name="Poon T.W."/>
            <person name="Priest M."/>
            <person name="Roberts A."/>
            <person name="Saif S."/>
            <person name="Shea T."/>
            <person name="Sisk P."/>
            <person name="Sykes S."/>
            <person name="Wortman J."/>
            <person name="Nusbaum C."/>
            <person name="Birren B."/>
        </authorList>
    </citation>
    <scope>NUCLEOTIDE SEQUENCE [LARGE SCALE GENOMIC DNA]</scope>
    <source>
        <strain evidence="2">dnLKV9</strain>
    </source>
</reference>
<gene>
    <name evidence="1" type="ORF">C799_01209</name>
</gene>
<sequence length="31" mass="3753">MKGEYYIQRSVEAFIECYWSNTINPLKNNLK</sequence>